<protein>
    <submittedName>
        <fullName evidence="4">Uncharacterized protein</fullName>
    </submittedName>
</protein>
<feature type="compositionally biased region" description="Polar residues" evidence="3">
    <location>
        <begin position="558"/>
        <end position="573"/>
    </location>
</feature>
<evidence type="ECO:0000256" key="3">
    <source>
        <dbReference type="SAM" id="MobiDB-lite"/>
    </source>
</evidence>
<keyword evidence="2" id="KW-0539">Nucleus</keyword>
<feature type="non-terminal residue" evidence="4">
    <location>
        <position position="1"/>
    </location>
</feature>
<dbReference type="PANTHER" id="PTHR15502">
    <property type="entry name" value="CALCINEURIN-BINDING PROTEIN CABIN 1-RELATED"/>
    <property type="match status" value="1"/>
</dbReference>
<gene>
    <name evidence="4" type="ORF">GIB67_010233</name>
</gene>
<keyword evidence="5" id="KW-1185">Reference proteome</keyword>
<dbReference type="Proteomes" id="UP000541444">
    <property type="component" value="Unassembled WGS sequence"/>
</dbReference>
<evidence type="ECO:0000256" key="2">
    <source>
        <dbReference type="ARBA" id="ARBA00023242"/>
    </source>
</evidence>
<feature type="region of interest" description="Disordered" evidence="3">
    <location>
        <begin position="2047"/>
        <end position="2076"/>
    </location>
</feature>
<dbReference type="Gene3D" id="1.25.40.10">
    <property type="entry name" value="Tetratricopeptide repeat domain"/>
    <property type="match status" value="2"/>
</dbReference>
<comment type="subcellular location">
    <subcellularLocation>
        <location evidence="1">Nucleus</location>
    </subcellularLocation>
</comment>
<dbReference type="GO" id="GO:0006325">
    <property type="term" value="P:chromatin organization"/>
    <property type="evidence" value="ECO:0007669"/>
    <property type="project" value="InterPro"/>
</dbReference>
<proteinExistence type="predicted"/>
<dbReference type="OrthoDB" id="77564at2759"/>
<feature type="compositionally biased region" description="Basic and acidic residues" evidence="3">
    <location>
        <begin position="2135"/>
        <end position="2150"/>
    </location>
</feature>
<dbReference type="SUPFAM" id="SSF48452">
    <property type="entry name" value="TPR-like"/>
    <property type="match status" value="1"/>
</dbReference>
<accession>A0A7J7NAZ4</accession>
<dbReference type="GO" id="GO:0005634">
    <property type="term" value="C:nucleus"/>
    <property type="evidence" value="ECO:0007669"/>
    <property type="project" value="UniProtKB-SubCell"/>
</dbReference>
<dbReference type="InterPro" id="IPR033053">
    <property type="entry name" value="Hir3/CABIN1"/>
</dbReference>
<dbReference type="PANTHER" id="PTHR15502:SF7">
    <property type="entry name" value="CALCINEURIN-BINDING PROTEIN CABIN-1"/>
    <property type="match status" value="1"/>
</dbReference>
<comment type="caution">
    <text evidence="4">The sequence shown here is derived from an EMBL/GenBank/DDBJ whole genome shotgun (WGS) entry which is preliminary data.</text>
</comment>
<organism evidence="4 5">
    <name type="scientific">Kingdonia uniflora</name>
    <dbReference type="NCBI Taxonomy" id="39325"/>
    <lineage>
        <taxon>Eukaryota</taxon>
        <taxon>Viridiplantae</taxon>
        <taxon>Streptophyta</taxon>
        <taxon>Embryophyta</taxon>
        <taxon>Tracheophyta</taxon>
        <taxon>Spermatophyta</taxon>
        <taxon>Magnoliopsida</taxon>
        <taxon>Ranunculales</taxon>
        <taxon>Circaeasteraceae</taxon>
        <taxon>Kingdonia</taxon>
    </lineage>
</organism>
<dbReference type="EMBL" id="JACGCM010000938">
    <property type="protein sequence ID" value="KAF6164263.1"/>
    <property type="molecule type" value="Genomic_DNA"/>
</dbReference>
<feature type="region of interest" description="Disordered" evidence="3">
    <location>
        <begin position="558"/>
        <end position="597"/>
    </location>
</feature>
<reference evidence="4 5" key="1">
    <citation type="journal article" date="2020" name="IScience">
        <title>Genome Sequencing of the Endangered Kingdonia uniflora (Circaeasteraceae, Ranunculales) Reveals Potential Mechanisms of Evolutionary Specialization.</title>
        <authorList>
            <person name="Sun Y."/>
            <person name="Deng T."/>
            <person name="Zhang A."/>
            <person name="Moore M.J."/>
            <person name="Landis J.B."/>
            <person name="Lin N."/>
            <person name="Zhang H."/>
            <person name="Zhang X."/>
            <person name="Huang J."/>
            <person name="Zhang X."/>
            <person name="Sun H."/>
            <person name="Wang H."/>
        </authorList>
    </citation>
    <scope>NUCLEOTIDE SEQUENCE [LARGE SCALE GENOMIC DNA]</scope>
    <source>
        <strain evidence="4">TB1705</strain>
        <tissue evidence="4">Leaf</tissue>
    </source>
</reference>
<feature type="compositionally biased region" description="Low complexity" evidence="3">
    <location>
        <begin position="2053"/>
        <end position="2069"/>
    </location>
</feature>
<sequence>TLPALRYRAEARSLNNEFSFAAINDTDSKAQWEPLAPTKEAQFSLKLEKQWFYFWGIYAGMSYKHTDFGDLERFLKSERFQDGLNYVRWAHAVKLFVGGREKIRFLLGTEKELAKSDPKYSLSERINVRIFQLSNEIRNFKQGTQTLGMYYARLRLSWEELSHYDSFIEWLASAPSENVPIPPTAVEIYVKIVEKTRSHRSPMPPISGIPSETSAMAAHFIYLAPPLVLHKLHIHHHLVFLRYQRLPVILASRGRSVIIVESHLSQTYHEGLLKLQSKEYGKARELLESVLKDPLISNAQVDGSATDGHLLQLRFLALKNLANVFLKQGSMYHECALGCYLQAVEIDSKDSVVWNQLGTLSCSMGSLSISRWAFEQGLSCSPNNWNCMEKLLEVLIAIGDEVACLSVAKLILRHWPSHSRALHVKNIIQELETVPFAPKGIDRLEPKHIRLTFPSKRKRTCELTCNWTAAKRFNQTREVHLSEISWAALVDSVLEIFPLMSERRSDLGVGFSHDNPVNSKENLDRCGDVRLSINLPSSSETIRCSKGKGLSVFQAGESVSPSDYSSGKSSNVKANEASCDEEYPQERRSSRLERLRSRKPGKDELDLARNKNLAKVVVQFLEPFVFSRSESLVHQDVLSNPSGDERKDVKKFVMEVSNNEGGYHMGNLLLEEVTCKNLPYQEYFVKFLDLEKLTRQRGRDRTTDCSLFLAELYYDFGLCSADESKQLDFFGEASYHLCKVIEVVAMDFPFDDSMLSNKSSFWVRFFWLSGCLSISSGDGAKAYKEFSKALELLIEKRDTHHPSCSISLPHRKLIKELTIERIQHEINLLKVDYILKNSICGMIDKEMHLECVNLLSSLLLSTKEVYLDLFLGEGCKVGEGVMSAELSALDILITACEKSKPLAVEVCFNCHRRKLQMLTVAAGMVECSEKRLNTKLLSKSTSFSDMEPGGSSGHLYHLVAEEVKAISEYASQIKDLIDQRGVSDKFTVPISTIGDVQALLLTVMCSTVGIFIYKKSFASETADQTDQLESRWFVDAVIAFCKIQHLHQSLPIKTQVELIVSIHDLLAEYGLCCAGQSGEGEEGTFLKLGIKHLLYLDAKLKSVVNISNKELESTRCDEQHPHSNKGNISVSELHLSTPLNVETGSVEEGKPVAIKQDFIGEIISKSISDHEDIDSKKAELGIDIALDQCFFCLYGLDLRSSDLSSEDDLAVHKNTSRGDYQTKDQCADVFQYILPFAKASSRSGLVKVRKVLKAIRKHFSQPPEDILGENPIDIFLNNPDLGEEKLCEEVGSDGFLQSITNIVFSGERNLEQWKTLTLRSSEPYSEVYSNLYYFLAQAEEISATDKCPGFVLNKEGENFVEQNANLFKYDLLYNPLRFTSWQQLATIYDEEVDLLLNDGSKHKNAVDWRKHHSLPQRVETRRRRSRRCLLMSLALATTPAQRTEIHELLALVYYDGLQNVVPIYDQLSVVPTKDAAWTLLCQNSMKHFEKAFALKPDWSHAFYLGKLCEKLGDSYAKAFCYYDKAISLNPSAVDPVYRMHASRLKLLYTHGKHNPDALKVVATYSFNQSIKATVMDKIDGISFSVPQPAKDIEEASDQSNSIEENHRDNHHLEEAWHMLYSDCLSALELCVEGELKHFHKARYMLAQGWYQKREFGDLERAKDKLSFCFKSSRSSYTINMWEIDGTVRKGRRKAAGLTGNKKALEVNLSESSRKFITCIRKYVLFYVKLLQETGDISTLDRAFVSLRADKRFSLCLEDLVLVVRGRYIQALMLSINQAESLCSADVSSSTEHLLEKMFSLFMDHWNAWTDISSLPDIKGPELTESNFYDYLHQFIHSLEKDLKLDILEGINEKIRKRFKNPKLSNSNCAKVCRHAFISWYRSIVISLVKITPLDSKSSSGSHVGSENTQLLCVDLQETELWNSVFENPAHLKYLENKWAHLVSNIKGIKVKQVREENVDTANSLLRCSHSFYRESSCGMLPPGINLYTIPCMLESEDPVEPGMDGVDIIDLSIPRKLLLWAYSLMHGRYLNILAVVKHCEENAKSKLKKASGTPLAPSQTTTPTPTITHTGGGKERVANAECDESQDNPQTMMIDAASLPESKGVGAASNVLSCSNDTQKHPFTAPELQQCSNTERSKSDVYNKGNNKEG</sequence>
<evidence type="ECO:0000313" key="5">
    <source>
        <dbReference type="Proteomes" id="UP000541444"/>
    </source>
</evidence>
<dbReference type="InterPro" id="IPR011990">
    <property type="entry name" value="TPR-like_helical_dom_sf"/>
</dbReference>
<feature type="region of interest" description="Disordered" evidence="3">
    <location>
        <begin position="2107"/>
        <end position="2150"/>
    </location>
</feature>
<name>A0A7J7NAZ4_9MAGN</name>
<evidence type="ECO:0000313" key="4">
    <source>
        <dbReference type="EMBL" id="KAF6164263.1"/>
    </source>
</evidence>
<feature type="compositionally biased region" description="Basic and acidic residues" evidence="3">
    <location>
        <begin position="584"/>
        <end position="597"/>
    </location>
</feature>
<evidence type="ECO:0000256" key="1">
    <source>
        <dbReference type="ARBA" id="ARBA00004123"/>
    </source>
</evidence>
<dbReference type="FunFam" id="1.25.40.10:FF:000431">
    <property type="entry name" value="Tetratricopeptide repeat (TPR)-like superfamily protein"/>
    <property type="match status" value="1"/>
</dbReference>
<dbReference type="GO" id="GO:0031491">
    <property type="term" value="F:nucleosome binding"/>
    <property type="evidence" value="ECO:0007669"/>
    <property type="project" value="TreeGrafter"/>
</dbReference>